<comment type="caution">
    <text evidence="2">The sequence shown here is derived from an EMBL/GenBank/DDBJ whole genome shotgun (WGS) entry which is preliminary data.</text>
</comment>
<dbReference type="InterPro" id="IPR051927">
    <property type="entry name" value="Zn_Chap_cDPG_Synth"/>
</dbReference>
<gene>
    <name evidence="2" type="ORF">FHL15_006855</name>
</gene>
<organism evidence="2 3">
    <name type="scientific">Xylaria flabelliformis</name>
    <dbReference type="NCBI Taxonomy" id="2512241"/>
    <lineage>
        <taxon>Eukaryota</taxon>
        <taxon>Fungi</taxon>
        <taxon>Dikarya</taxon>
        <taxon>Ascomycota</taxon>
        <taxon>Pezizomycotina</taxon>
        <taxon>Sordariomycetes</taxon>
        <taxon>Xylariomycetidae</taxon>
        <taxon>Xylariales</taxon>
        <taxon>Xylariaceae</taxon>
        <taxon>Xylaria</taxon>
    </lineage>
</organism>
<dbReference type="Pfam" id="PF02492">
    <property type="entry name" value="cobW"/>
    <property type="match status" value="1"/>
</dbReference>
<protein>
    <recommendedName>
        <fullName evidence="1">CobW/HypB/UreG nucleotide-binding domain-containing protein</fullName>
    </recommendedName>
</protein>
<keyword evidence="3" id="KW-1185">Reference proteome</keyword>
<dbReference type="OrthoDB" id="272672at2759"/>
<dbReference type="Gene3D" id="3.40.50.300">
    <property type="entry name" value="P-loop containing nucleotide triphosphate hydrolases"/>
    <property type="match status" value="1"/>
</dbReference>
<evidence type="ECO:0000313" key="2">
    <source>
        <dbReference type="EMBL" id="TRX92240.1"/>
    </source>
</evidence>
<dbReference type="STRING" id="2512241.A0A553HWC2"/>
<dbReference type="SUPFAM" id="SSF52540">
    <property type="entry name" value="P-loop containing nucleoside triphosphate hydrolases"/>
    <property type="match status" value="1"/>
</dbReference>
<name>A0A553HWC2_9PEZI</name>
<dbReference type="PANTHER" id="PTHR43603:SF1">
    <property type="entry name" value="ZINC-REGULATED GTPASE METALLOPROTEIN ACTIVATOR 1"/>
    <property type="match status" value="1"/>
</dbReference>
<dbReference type="Proteomes" id="UP000319160">
    <property type="component" value="Unassembled WGS sequence"/>
</dbReference>
<feature type="domain" description="CobW/HypB/UreG nucleotide-binding" evidence="1">
    <location>
        <begin position="18"/>
        <end position="127"/>
    </location>
</feature>
<dbReference type="InterPro" id="IPR027417">
    <property type="entry name" value="P-loop_NTPase"/>
</dbReference>
<dbReference type="CDD" id="cd03112">
    <property type="entry name" value="CobW-like"/>
    <property type="match status" value="1"/>
</dbReference>
<evidence type="ECO:0000259" key="1">
    <source>
        <dbReference type="Pfam" id="PF02492"/>
    </source>
</evidence>
<dbReference type="AlphaFoldDB" id="A0A553HWC2"/>
<sequence>MAPIRKNNEPQKGDKRLPVTLLSGFLGAGKTTLLEKILTDPNHGLRIGVIVNDVGALNIDAALLSTHDVTRKEEEVVAMQNGCICCTLRGDLLEEVARLADDKRVDYLVIESSGVSEPMQVAETFSEE</sequence>
<reference evidence="3" key="1">
    <citation type="submission" date="2019-06" db="EMBL/GenBank/DDBJ databases">
        <title>Draft genome sequence of the griseofulvin-producing fungus Xylaria cubensis strain G536.</title>
        <authorList>
            <person name="Mead M.E."/>
            <person name="Raja H.A."/>
            <person name="Steenwyk J.L."/>
            <person name="Knowles S.L."/>
            <person name="Oberlies N.H."/>
            <person name="Rokas A."/>
        </authorList>
    </citation>
    <scope>NUCLEOTIDE SEQUENCE [LARGE SCALE GENOMIC DNA]</scope>
    <source>
        <strain evidence="3">G536</strain>
    </source>
</reference>
<dbReference type="InterPro" id="IPR003495">
    <property type="entry name" value="CobW/HypB/UreG_nucleotide-bd"/>
</dbReference>
<dbReference type="EMBL" id="VFLP01000038">
    <property type="protein sequence ID" value="TRX92240.1"/>
    <property type="molecule type" value="Genomic_DNA"/>
</dbReference>
<proteinExistence type="predicted"/>
<accession>A0A553HWC2</accession>
<dbReference type="PANTHER" id="PTHR43603">
    <property type="entry name" value="COBW DOMAIN-CONTAINING PROTEIN DDB_G0274527"/>
    <property type="match status" value="1"/>
</dbReference>
<evidence type="ECO:0000313" key="3">
    <source>
        <dbReference type="Proteomes" id="UP000319160"/>
    </source>
</evidence>